<evidence type="ECO:0000313" key="3">
    <source>
        <dbReference type="WBParaSite" id="Hba_16781"/>
    </source>
</evidence>
<dbReference type="AlphaFoldDB" id="A0A1I7XGZ1"/>
<keyword evidence="2" id="KW-1185">Reference proteome</keyword>
<sequence>MKNLAFDTLDEKNSEGIKKLALKDDGKVEKTLFLCIRKVLTYITNLEYTSSGDELGYRKKSLRKDKTFSASLGYNSDARTETQRSNSIENGSTDTVVLIHNICMIDNKIRASLTSQSSQSGPFATMKENAEKKKKSIDQEDD</sequence>
<name>A0A1I7XGZ1_HETBA</name>
<dbReference type="WBParaSite" id="Hba_16781">
    <property type="protein sequence ID" value="Hba_16781"/>
    <property type="gene ID" value="Hba_16781"/>
</dbReference>
<organism evidence="2 3">
    <name type="scientific">Heterorhabditis bacteriophora</name>
    <name type="common">Entomopathogenic nematode worm</name>
    <dbReference type="NCBI Taxonomy" id="37862"/>
    <lineage>
        <taxon>Eukaryota</taxon>
        <taxon>Metazoa</taxon>
        <taxon>Ecdysozoa</taxon>
        <taxon>Nematoda</taxon>
        <taxon>Chromadorea</taxon>
        <taxon>Rhabditida</taxon>
        <taxon>Rhabditina</taxon>
        <taxon>Rhabditomorpha</taxon>
        <taxon>Strongyloidea</taxon>
        <taxon>Heterorhabditidae</taxon>
        <taxon>Heterorhabditis</taxon>
    </lineage>
</organism>
<evidence type="ECO:0000256" key="1">
    <source>
        <dbReference type="SAM" id="MobiDB-lite"/>
    </source>
</evidence>
<feature type="region of interest" description="Disordered" evidence="1">
    <location>
        <begin position="114"/>
        <end position="142"/>
    </location>
</feature>
<dbReference type="Proteomes" id="UP000095283">
    <property type="component" value="Unplaced"/>
</dbReference>
<proteinExistence type="predicted"/>
<protein>
    <submittedName>
        <fullName evidence="3">Uncharacterized protein</fullName>
    </submittedName>
</protein>
<evidence type="ECO:0000313" key="2">
    <source>
        <dbReference type="Proteomes" id="UP000095283"/>
    </source>
</evidence>
<reference evidence="3" key="1">
    <citation type="submission" date="2016-11" db="UniProtKB">
        <authorList>
            <consortium name="WormBaseParasite"/>
        </authorList>
    </citation>
    <scope>IDENTIFICATION</scope>
</reference>
<accession>A0A1I7XGZ1</accession>